<reference evidence="1 2" key="1">
    <citation type="submission" date="2020-04" db="EMBL/GenBank/DDBJ databases">
        <title>Chromosome-level genome assembly of a cyprinid fish Onychostoma macrolepis by integration of Nanopore Sequencing, Bionano and Hi-C technology.</title>
        <authorList>
            <person name="Wang D."/>
        </authorList>
    </citation>
    <scope>NUCLEOTIDE SEQUENCE [LARGE SCALE GENOMIC DNA]</scope>
    <source>
        <strain evidence="1">SWU-2019</strain>
        <tissue evidence="1">Muscle</tissue>
    </source>
</reference>
<organism evidence="1 2">
    <name type="scientific">Onychostoma macrolepis</name>
    <dbReference type="NCBI Taxonomy" id="369639"/>
    <lineage>
        <taxon>Eukaryota</taxon>
        <taxon>Metazoa</taxon>
        <taxon>Chordata</taxon>
        <taxon>Craniata</taxon>
        <taxon>Vertebrata</taxon>
        <taxon>Euteleostomi</taxon>
        <taxon>Actinopterygii</taxon>
        <taxon>Neopterygii</taxon>
        <taxon>Teleostei</taxon>
        <taxon>Ostariophysi</taxon>
        <taxon>Cypriniformes</taxon>
        <taxon>Cyprinidae</taxon>
        <taxon>Acrossocheilinae</taxon>
        <taxon>Onychostoma</taxon>
    </lineage>
</organism>
<sequence length="98" mass="11626">MKGANLYLLDYFTTGVILNETREWILKTKFKKVIFEEYYGLITFININKNHWRFVMAKQVVEEFPKIPDIINITPSTEMMSHYRKSVTKEILLASDSM</sequence>
<accession>A0A7J6D5I2</accession>
<dbReference type="Proteomes" id="UP000579812">
    <property type="component" value="Unassembled WGS sequence"/>
</dbReference>
<keyword evidence="2" id="KW-1185">Reference proteome</keyword>
<dbReference type="EMBL" id="JAAMOB010000004">
    <property type="protein sequence ID" value="KAF4114335.1"/>
    <property type="molecule type" value="Genomic_DNA"/>
</dbReference>
<name>A0A7J6D5I2_9TELE</name>
<gene>
    <name evidence="1" type="ORF">G5714_004558</name>
</gene>
<comment type="caution">
    <text evidence="1">The sequence shown here is derived from an EMBL/GenBank/DDBJ whole genome shotgun (WGS) entry which is preliminary data.</text>
</comment>
<proteinExistence type="predicted"/>
<protein>
    <submittedName>
        <fullName evidence="1">Uncharacterized protein</fullName>
    </submittedName>
</protein>
<evidence type="ECO:0000313" key="2">
    <source>
        <dbReference type="Proteomes" id="UP000579812"/>
    </source>
</evidence>
<dbReference type="AlphaFoldDB" id="A0A7J6D5I2"/>
<evidence type="ECO:0000313" key="1">
    <source>
        <dbReference type="EMBL" id="KAF4114335.1"/>
    </source>
</evidence>